<evidence type="ECO:0000313" key="3">
    <source>
        <dbReference type="Proteomes" id="UP000186804"/>
    </source>
</evidence>
<protein>
    <submittedName>
        <fullName evidence="2">Uncharacterized protein</fullName>
    </submittedName>
</protein>
<evidence type="ECO:0000313" key="2">
    <source>
        <dbReference type="EMBL" id="OII77412.1"/>
    </source>
</evidence>
<name>A0A1J4MWI1_9CRYT</name>
<evidence type="ECO:0000256" key="1">
    <source>
        <dbReference type="SAM" id="MobiDB-lite"/>
    </source>
</evidence>
<feature type="region of interest" description="Disordered" evidence="1">
    <location>
        <begin position="390"/>
        <end position="421"/>
    </location>
</feature>
<dbReference type="AlphaFoldDB" id="A0A1J4MWI1"/>
<dbReference type="EMBL" id="LRBS01000037">
    <property type="protein sequence ID" value="OII77412.1"/>
    <property type="molecule type" value="Genomic_DNA"/>
</dbReference>
<proteinExistence type="predicted"/>
<comment type="caution">
    <text evidence="2">The sequence shown here is derived from an EMBL/GenBank/DDBJ whole genome shotgun (WGS) entry which is preliminary data.</text>
</comment>
<keyword evidence="3" id="KW-1185">Reference proteome</keyword>
<sequence length="421" mass="46407">MTNISRSQSSTLSTRVGTVTYPLLIISPAEFEQVWREVKWDISKVNAVVDLFISHCEVDIKKNNKQILMSNFQLMELLKVTGLSCYSNRGGFSSLQRNDLCSIIMGVPFIDKKNFLRLMCLLDRSTPHTTTTPAGICRLKLVFAFYDWGWKGYWDSSDWSRLRSDLMTKGGSTSNSSDVSPMPLTLAEGIRQLTRDISIRKRHSALGGKESPTANQRIGGLCGRTGGTPPGTPPRDFADYLASEKSIVDFQLFQKFVEYRIIKGTSQLLRIILPDSNADIANIKKQDVNLNGTTIQLSDSVLLTNKKSNNLELSDVSSLENKLRGTHIGVKLVSPNIQYSPVINSASIGVSFEANAMETMFGPPPKDLHGIFSDKIDTEDIFLSSIVGPSSSTPIKKNRSSRLPLSSSPSHSSKNGPPVLV</sequence>
<dbReference type="OrthoDB" id="339477at2759"/>
<reference evidence="2 3" key="1">
    <citation type="submission" date="2016-10" db="EMBL/GenBank/DDBJ databases">
        <title>Reductive evolution of mitochondrial metabolism and differential evolution of invasion-related proteins in Cryptosporidium.</title>
        <authorList>
            <person name="Liu S."/>
            <person name="Roellig D.M."/>
            <person name="Guo Y."/>
            <person name="Li N."/>
            <person name="Frace M.A."/>
            <person name="Tang K."/>
            <person name="Zhang L."/>
            <person name="Feng Y."/>
            <person name="Xiao L."/>
        </authorList>
    </citation>
    <scope>NUCLEOTIDE SEQUENCE [LARGE SCALE GENOMIC DNA]</scope>
    <source>
        <strain evidence="2">30847</strain>
    </source>
</reference>
<dbReference type="RefSeq" id="XP_067069258.1">
    <property type="nucleotide sequence ID" value="XM_067211143.1"/>
</dbReference>
<dbReference type="Proteomes" id="UP000186804">
    <property type="component" value="Unassembled WGS sequence"/>
</dbReference>
<feature type="region of interest" description="Disordered" evidence="1">
    <location>
        <begin position="206"/>
        <end position="230"/>
    </location>
</feature>
<feature type="compositionally biased region" description="Low complexity" evidence="1">
    <location>
        <begin position="401"/>
        <end position="413"/>
    </location>
</feature>
<dbReference type="GeneID" id="92365088"/>
<gene>
    <name evidence="2" type="ORF">cand_009030</name>
</gene>
<accession>A0A1J4MWI1</accession>
<dbReference type="VEuPathDB" id="CryptoDB:cand_009030"/>
<feature type="compositionally biased region" description="Gly residues" evidence="1">
    <location>
        <begin position="220"/>
        <end position="229"/>
    </location>
</feature>
<organism evidence="2 3">
    <name type="scientific">Cryptosporidium andersoni</name>
    <dbReference type="NCBI Taxonomy" id="117008"/>
    <lineage>
        <taxon>Eukaryota</taxon>
        <taxon>Sar</taxon>
        <taxon>Alveolata</taxon>
        <taxon>Apicomplexa</taxon>
        <taxon>Conoidasida</taxon>
        <taxon>Coccidia</taxon>
        <taxon>Eucoccidiorida</taxon>
        <taxon>Eimeriorina</taxon>
        <taxon>Cryptosporidiidae</taxon>
        <taxon>Cryptosporidium</taxon>
    </lineage>
</organism>